<keyword evidence="1" id="KW-0472">Membrane</keyword>
<protein>
    <submittedName>
        <fullName evidence="2">Uncharacterized protein</fullName>
    </submittedName>
</protein>
<accession>A0A2R8ZGS0</accession>
<keyword evidence="1" id="KW-1133">Transmembrane helix</keyword>
<reference evidence="2" key="3">
    <citation type="submission" date="2025-09" db="UniProtKB">
        <authorList>
            <consortium name="Ensembl"/>
        </authorList>
    </citation>
    <scope>IDENTIFICATION</scope>
</reference>
<reference evidence="2" key="2">
    <citation type="submission" date="2025-08" db="UniProtKB">
        <authorList>
            <consortium name="Ensembl"/>
        </authorList>
    </citation>
    <scope>IDENTIFICATION</scope>
</reference>
<dbReference type="Proteomes" id="UP000240080">
    <property type="component" value="Chromosome 8"/>
</dbReference>
<dbReference type="AlphaFoldDB" id="A0A2R8ZGS0"/>
<dbReference type="EMBL" id="AJFE02074965">
    <property type="status" value="NOT_ANNOTATED_CDS"/>
    <property type="molecule type" value="Genomic_DNA"/>
</dbReference>
<dbReference type="GeneTree" id="ENSGT00910000147332"/>
<feature type="transmembrane region" description="Helical" evidence="1">
    <location>
        <begin position="38"/>
        <end position="61"/>
    </location>
</feature>
<name>A0A2R8ZGS0_PANPA</name>
<organism evidence="2 3">
    <name type="scientific">Pan paniscus</name>
    <name type="common">Pygmy chimpanzee</name>
    <name type="synonym">Bonobo</name>
    <dbReference type="NCBI Taxonomy" id="9597"/>
    <lineage>
        <taxon>Eukaryota</taxon>
        <taxon>Metazoa</taxon>
        <taxon>Chordata</taxon>
        <taxon>Craniata</taxon>
        <taxon>Vertebrata</taxon>
        <taxon>Euteleostomi</taxon>
        <taxon>Mammalia</taxon>
        <taxon>Eutheria</taxon>
        <taxon>Euarchontoglires</taxon>
        <taxon>Primates</taxon>
        <taxon>Haplorrhini</taxon>
        <taxon>Catarrhini</taxon>
        <taxon>Hominidae</taxon>
        <taxon>Pan</taxon>
    </lineage>
</organism>
<keyword evidence="3" id="KW-1185">Reference proteome</keyword>
<proteinExistence type="predicted"/>
<dbReference type="Bgee" id="ENSPPAG00000017785">
    <property type="expression patterns" value="Expressed in liver and 2 other cell types or tissues"/>
</dbReference>
<evidence type="ECO:0000313" key="3">
    <source>
        <dbReference type="Proteomes" id="UP000240080"/>
    </source>
</evidence>
<dbReference type="Ensembl" id="ENSPPAT00000019449.1">
    <property type="protein sequence ID" value="ENSPPAP00000004180.1"/>
    <property type="gene ID" value="ENSPPAG00000017785.1"/>
</dbReference>
<keyword evidence="1" id="KW-0812">Transmembrane</keyword>
<sequence>MRNKWQMENSNLDLSHFKGHTVDHYNVLVWVVKMRPTIICYLLCVCVCVCVYVCVCVISKLCSSTDSSC</sequence>
<reference evidence="2 3" key="1">
    <citation type="journal article" date="2012" name="Nature">
        <title>The bonobo genome compared with the chimpanzee and human genomes.</title>
        <authorList>
            <person name="Prufer K."/>
            <person name="Munch K."/>
            <person name="Hellmann I."/>
            <person name="Akagi K."/>
            <person name="Miller J.R."/>
            <person name="Walenz B."/>
            <person name="Koren S."/>
            <person name="Sutton G."/>
            <person name="Kodira C."/>
            <person name="Winer R."/>
            <person name="Knight J.R."/>
            <person name="Mullikin J.C."/>
            <person name="Meader S.J."/>
            <person name="Ponting C.P."/>
            <person name="Lunter G."/>
            <person name="Higashino S."/>
            <person name="Hobolth A."/>
            <person name="Dutheil J."/>
            <person name="Karakoc E."/>
            <person name="Alkan C."/>
            <person name="Sajjadian S."/>
            <person name="Catacchio C.R."/>
            <person name="Ventura M."/>
            <person name="Marques-Bonet T."/>
            <person name="Eichler E.E."/>
            <person name="Andre C."/>
            <person name="Atencia R."/>
            <person name="Mugisha L."/>
            <person name="Junhold J."/>
            <person name="Patterson N."/>
            <person name="Siebauer M."/>
            <person name="Good J.M."/>
            <person name="Fischer A."/>
            <person name="Ptak S.E."/>
            <person name="Lachmann M."/>
            <person name="Symer D.E."/>
            <person name="Mailund T."/>
            <person name="Schierup M.H."/>
            <person name="Andres A.M."/>
            <person name="Kelso J."/>
            <person name="Paabo S."/>
        </authorList>
    </citation>
    <scope>NUCLEOTIDE SEQUENCE [LARGE SCALE GENOMIC DNA]</scope>
</reference>
<evidence type="ECO:0000313" key="2">
    <source>
        <dbReference type="Ensembl" id="ENSPPAP00000004180.1"/>
    </source>
</evidence>
<dbReference type="OMA" id="HTVDHYN"/>
<evidence type="ECO:0000256" key="1">
    <source>
        <dbReference type="SAM" id="Phobius"/>
    </source>
</evidence>